<evidence type="ECO:0000313" key="2">
    <source>
        <dbReference type="Proteomes" id="UP000514713"/>
    </source>
</evidence>
<dbReference type="AlphaFoldDB" id="A0A7D7LJE0"/>
<keyword evidence="2" id="KW-1185">Reference proteome</keyword>
<dbReference type="Proteomes" id="UP000514713">
    <property type="component" value="Chromosome"/>
</dbReference>
<gene>
    <name evidence="1" type="ORF">HUN01_33745</name>
</gene>
<evidence type="ECO:0000313" key="1">
    <source>
        <dbReference type="EMBL" id="QMS92311.1"/>
    </source>
</evidence>
<organism evidence="1 2">
    <name type="scientific">Nostoc edaphicum CCNP1411</name>
    <dbReference type="NCBI Taxonomy" id="1472755"/>
    <lineage>
        <taxon>Bacteria</taxon>
        <taxon>Bacillati</taxon>
        <taxon>Cyanobacteriota</taxon>
        <taxon>Cyanophyceae</taxon>
        <taxon>Nostocales</taxon>
        <taxon>Nostocaceae</taxon>
        <taxon>Nostoc</taxon>
    </lineage>
</organism>
<protein>
    <submittedName>
        <fullName evidence="1">Uncharacterized protein</fullName>
    </submittedName>
</protein>
<dbReference type="EMBL" id="CP054698">
    <property type="protein sequence ID" value="QMS92311.1"/>
    <property type="molecule type" value="Genomic_DNA"/>
</dbReference>
<name>A0A7D7LJE0_9NOSO</name>
<dbReference type="KEGG" id="ned:HUN01_33745"/>
<accession>A0A7D7LJE0</accession>
<reference evidence="2" key="1">
    <citation type="submission" date="2020-06" db="EMBL/GenBank/DDBJ databases">
        <title>Nostoc edaphicum CCNP1411 genome.</title>
        <authorList>
            <person name="Fidor A."/>
            <person name="Grabski M."/>
            <person name="Gawor J."/>
            <person name="Gromadka R."/>
            <person name="Wegrzyn G."/>
            <person name="Mazur-Marzec H."/>
        </authorList>
    </citation>
    <scope>NUCLEOTIDE SEQUENCE [LARGE SCALE GENOMIC DNA]</scope>
    <source>
        <strain evidence="2">CCNP1411</strain>
    </source>
</reference>
<dbReference type="RefSeq" id="WP_181929809.1">
    <property type="nucleotide sequence ID" value="NZ_CP054698.1"/>
</dbReference>
<sequence>MSKNQPGGGVPLLNRYTRTIKIAIACDDSSINTSTNDLSGYVLEICVAFNTNLFSQR</sequence>
<proteinExistence type="predicted"/>